<dbReference type="STRING" id="762903.Pedsa_3814"/>
<comment type="similarity">
    <text evidence="3">Belongs to the peptidase C56 family. HSP31-like subfamily.</text>
</comment>
<gene>
    <name evidence="5" type="ordered locus">Pedsa_3814</name>
</gene>
<dbReference type="Proteomes" id="UP000000310">
    <property type="component" value="Chromosome"/>
</dbReference>
<dbReference type="InterPro" id="IPR029062">
    <property type="entry name" value="Class_I_gatase-like"/>
</dbReference>
<evidence type="ECO:0000313" key="6">
    <source>
        <dbReference type="Proteomes" id="UP000000310"/>
    </source>
</evidence>
<dbReference type="HOGENOM" id="CLU_070319_2_0_10"/>
<dbReference type="InterPro" id="IPR002818">
    <property type="entry name" value="DJ-1/PfpI"/>
</dbReference>
<accession>F0S770</accession>
<dbReference type="AlphaFoldDB" id="F0S770"/>
<keyword evidence="1" id="KW-0346">Stress response</keyword>
<dbReference type="Gene3D" id="3.40.50.880">
    <property type="match status" value="1"/>
</dbReference>
<proteinExistence type="inferred from homology"/>
<dbReference type="CDD" id="cd03141">
    <property type="entry name" value="GATase1_Hsp31_like"/>
    <property type="match status" value="1"/>
</dbReference>
<evidence type="ECO:0000313" key="5">
    <source>
        <dbReference type="EMBL" id="ADY54343.1"/>
    </source>
</evidence>
<dbReference type="SUPFAM" id="SSF52317">
    <property type="entry name" value="Class I glutamine amidotransferase-like"/>
    <property type="match status" value="1"/>
</dbReference>
<evidence type="ECO:0000256" key="2">
    <source>
        <dbReference type="ARBA" id="ARBA00023239"/>
    </source>
</evidence>
<reference evidence="6" key="2">
    <citation type="submission" date="2011-02" db="EMBL/GenBank/DDBJ databases">
        <title>The complete genome of Pedobacter saltans DSM 12145.</title>
        <authorList>
            <consortium name="US DOE Joint Genome Institute (JGI-PGF)"/>
            <person name="Lucas S."/>
            <person name="Copeland A."/>
            <person name="Lapidus A."/>
            <person name="Bruce D."/>
            <person name="Goodwin L."/>
            <person name="Pitluck S."/>
            <person name="Kyrpides N."/>
            <person name="Mavromatis K."/>
            <person name="Pagani I."/>
            <person name="Ivanova N."/>
            <person name="Ovchinnikova G."/>
            <person name="Lu M."/>
            <person name="Detter J.C."/>
            <person name="Han C."/>
            <person name="Land M."/>
            <person name="Hauser L."/>
            <person name="Markowitz V."/>
            <person name="Cheng J.-F."/>
            <person name="Hugenholtz P."/>
            <person name="Woyke T."/>
            <person name="Wu D."/>
            <person name="Tindall B."/>
            <person name="Pomrenke H.G."/>
            <person name="Brambilla E."/>
            <person name="Klenk H.-P."/>
            <person name="Eisen J.A."/>
        </authorList>
    </citation>
    <scope>NUCLEOTIDE SEQUENCE [LARGE SCALE GENOMIC DNA]</scope>
    <source>
        <strain evidence="6">ATCC 51119 / DSM 12145 / JCM 21818 / LMG 10337 / NBRC 100064 / NCIMB 13643</strain>
    </source>
</reference>
<keyword evidence="6" id="KW-1185">Reference proteome</keyword>
<dbReference type="EMBL" id="CP002545">
    <property type="protein sequence ID" value="ADY54343.1"/>
    <property type="molecule type" value="Genomic_DNA"/>
</dbReference>
<evidence type="ECO:0000256" key="3">
    <source>
        <dbReference type="ARBA" id="ARBA00038493"/>
    </source>
</evidence>
<keyword evidence="2" id="KW-0456">Lyase</keyword>
<dbReference type="Pfam" id="PF01965">
    <property type="entry name" value="DJ-1_PfpI"/>
    <property type="match status" value="1"/>
</dbReference>
<dbReference type="PANTHER" id="PTHR48094">
    <property type="entry name" value="PROTEIN/NUCLEIC ACID DEGLYCASE DJ-1-RELATED"/>
    <property type="match status" value="1"/>
</dbReference>
<evidence type="ECO:0000259" key="4">
    <source>
        <dbReference type="Pfam" id="PF01965"/>
    </source>
</evidence>
<dbReference type="InterPro" id="IPR050325">
    <property type="entry name" value="Prot/Nucl_acid_deglycase"/>
</dbReference>
<dbReference type="PANTHER" id="PTHR48094:SF11">
    <property type="entry name" value="GLUTATHIONE-INDEPENDENT GLYOXALASE HSP31-RELATED"/>
    <property type="match status" value="1"/>
</dbReference>
<dbReference type="GO" id="GO:0019172">
    <property type="term" value="F:glyoxalase III activity"/>
    <property type="evidence" value="ECO:0007669"/>
    <property type="project" value="TreeGrafter"/>
</dbReference>
<sequence length="243" mass="27167">MLDFVLPKEVAMLKILIIVTNTGKYASGKLETGLWLSELTHIYHAAKEEGYEITIASPNGGNVHVDPESLKRFTLDKISKEYWNDPFFRGLLKHSRNLERVSTQEFDLVYLAGGHGTMYDFPGDSVMQNLIQNQYESGKIVAAICHGVGGLLNVRLSGGEYLIKNKVLTGFNWFEESLAGRKKEVPFNLEAALKNRGAKYKKAMIPMTSKVVVDGNLITGQNPFSSKKMAKVVMSELSKRQHK</sequence>
<organism evidence="5 6">
    <name type="scientific">Pseudopedobacter saltans (strain ATCC 51119 / DSM 12145 / JCM 21818 / CCUG 39354 / LMG 10337 / NBRC 100064 / NCIMB 13643)</name>
    <name type="common">Pedobacter saltans</name>
    <dbReference type="NCBI Taxonomy" id="762903"/>
    <lineage>
        <taxon>Bacteria</taxon>
        <taxon>Pseudomonadati</taxon>
        <taxon>Bacteroidota</taxon>
        <taxon>Sphingobacteriia</taxon>
        <taxon>Sphingobacteriales</taxon>
        <taxon>Sphingobacteriaceae</taxon>
        <taxon>Pseudopedobacter</taxon>
    </lineage>
</organism>
<dbReference type="KEGG" id="psn:Pedsa_3814"/>
<feature type="domain" description="DJ-1/PfpI" evidence="4">
    <location>
        <begin position="37"/>
        <end position="235"/>
    </location>
</feature>
<dbReference type="GO" id="GO:0005737">
    <property type="term" value="C:cytoplasm"/>
    <property type="evidence" value="ECO:0007669"/>
    <property type="project" value="TreeGrafter"/>
</dbReference>
<evidence type="ECO:0000256" key="1">
    <source>
        <dbReference type="ARBA" id="ARBA00023016"/>
    </source>
</evidence>
<name>F0S770_PSESL</name>
<reference evidence="5 6" key="1">
    <citation type="journal article" date="2011" name="Stand. Genomic Sci.">
        <title>Complete genome sequence of the gliding, heparinolytic Pedobacter saltans type strain (113).</title>
        <authorList>
            <person name="Liolios K."/>
            <person name="Sikorski J."/>
            <person name="Lu M."/>
            <person name="Nolan M."/>
            <person name="Lapidus A."/>
            <person name="Lucas S."/>
            <person name="Hammon N."/>
            <person name="Deshpande S."/>
            <person name="Cheng J.F."/>
            <person name="Tapia R."/>
            <person name="Han C."/>
            <person name="Goodwin L."/>
            <person name="Pitluck S."/>
            <person name="Huntemann M."/>
            <person name="Ivanova N."/>
            <person name="Pagani I."/>
            <person name="Mavromatis K."/>
            <person name="Ovchinikova G."/>
            <person name="Pati A."/>
            <person name="Chen A."/>
            <person name="Palaniappan K."/>
            <person name="Land M."/>
            <person name="Hauser L."/>
            <person name="Brambilla E.M."/>
            <person name="Kotsyurbenko O."/>
            <person name="Rohde M."/>
            <person name="Tindall B.J."/>
            <person name="Abt B."/>
            <person name="Goker M."/>
            <person name="Detter J.C."/>
            <person name="Woyke T."/>
            <person name="Bristow J."/>
            <person name="Eisen J.A."/>
            <person name="Markowitz V."/>
            <person name="Hugenholtz P."/>
            <person name="Klenk H.P."/>
            <person name="Kyrpides N.C."/>
        </authorList>
    </citation>
    <scope>NUCLEOTIDE SEQUENCE [LARGE SCALE GENOMIC DNA]</scope>
    <source>
        <strain evidence="6">ATCC 51119 / DSM 12145 / JCM 21818 / LMG 10337 / NBRC 100064 / NCIMB 13643</strain>
    </source>
</reference>
<protein>
    <submittedName>
        <fullName evidence="5">ThiJ/PfpI domain-containing protein</fullName>
    </submittedName>
</protein>
<dbReference type="GO" id="GO:0019243">
    <property type="term" value="P:methylglyoxal catabolic process to D-lactate via S-lactoyl-glutathione"/>
    <property type="evidence" value="ECO:0007669"/>
    <property type="project" value="TreeGrafter"/>
</dbReference>
<dbReference type="eggNOG" id="COG0693">
    <property type="taxonomic scope" value="Bacteria"/>
</dbReference>